<dbReference type="Pfam" id="PF07798">
    <property type="entry name" value="CCDC90-like"/>
    <property type="match status" value="1"/>
</dbReference>
<dbReference type="EMBL" id="FO082278">
    <property type="protein sequence ID" value="CCO14419.1"/>
    <property type="molecule type" value="Genomic_DNA"/>
</dbReference>
<dbReference type="Proteomes" id="UP000198341">
    <property type="component" value="Chromosome 1"/>
</dbReference>
<comment type="subcellular location">
    <subcellularLocation>
        <location evidence="2">Membrane</location>
    </subcellularLocation>
    <subcellularLocation>
        <location evidence="1">Mitochondrion</location>
    </subcellularLocation>
</comment>
<dbReference type="STRING" id="41875.K8E9V3"/>
<gene>
    <name evidence="9" type="ORF">Bathy01g06380</name>
</gene>
<dbReference type="AlphaFoldDB" id="K8E9V3"/>
<evidence type="ECO:0000256" key="1">
    <source>
        <dbReference type="ARBA" id="ARBA00004173"/>
    </source>
</evidence>
<organism evidence="9 10">
    <name type="scientific">Bathycoccus prasinos</name>
    <dbReference type="NCBI Taxonomy" id="41875"/>
    <lineage>
        <taxon>Eukaryota</taxon>
        <taxon>Viridiplantae</taxon>
        <taxon>Chlorophyta</taxon>
        <taxon>Mamiellophyceae</taxon>
        <taxon>Mamiellales</taxon>
        <taxon>Bathycoccaceae</taxon>
        <taxon>Bathycoccus</taxon>
    </lineage>
</organism>
<evidence type="ECO:0000256" key="4">
    <source>
        <dbReference type="ARBA" id="ARBA00022989"/>
    </source>
</evidence>
<dbReference type="GeneID" id="19018373"/>
<evidence type="ECO:0000256" key="6">
    <source>
        <dbReference type="ARBA" id="ARBA00023128"/>
    </source>
</evidence>
<dbReference type="PANTHER" id="PTHR14360">
    <property type="entry name" value="PROTEIN FMP32, MITOCHONDRIAL"/>
    <property type="match status" value="1"/>
</dbReference>
<evidence type="ECO:0000313" key="10">
    <source>
        <dbReference type="Proteomes" id="UP000198341"/>
    </source>
</evidence>
<evidence type="ECO:0000256" key="2">
    <source>
        <dbReference type="ARBA" id="ARBA00004370"/>
    </source>
</evidence>
<protein>
    <recommendedName>
        <fullName evidence="11">DUF1640 domain-containing protein</fullName>
    </recommendedName>
</protein>
<dbReference type="PANTHER" id="PTHR14360:SF1">
    <property type="entry name" value="PROTEIN FMP32, MITOCHONDRIAL"/>
    <property type="match status" value="1"/>
</dbReference>
<evidence type="ECO:0000256" key="7">
    <source>
        <dbReference type="ARBA" id="ARBA00023136"/>
    </source>
</evidence>
<evidence type="ECO:0000256" key="5">
    <source>
        <dbReference type="ARBA" id="ARBA00023054"/>
    </source>
</evidence>
<dbReference type="GO" id="GO:0005739">
    <property type="term" value="C:mitochondrion"/>
    <property type="evidence" value="ECO:0007669"/>
    <property type="project" value="UniProtKB-SubCell"/>
</dbReference>
<evidence type="ECO:0000256" key="8">
    <source>
        <dbReference type="SAM" id="Phobius"/>
    </source>
</evidence>
<keyword evidence="6" id="KW-0496">Mitochondrion</keyword>
<sequence>MHFNSTGSGMFREIDTLALTRQLQKNDIFTEKQAEEAVRMFVSCLKSADFVTHAELQVEAQRNRHKFERYQMISDARIERANVKSETVEKDLKQEAEKIRSELRYNFEKMNQTSRLDLNLEKGRMQDNLTLIDNKLLSTELRLDREIQSMRTHLEIKVNDIIRYGLGTLVSVGALGLGFLRFLT</sequence>
<keyword evidence="4 8" id="KW-1133">Transmembrane helix</keyword>
<proteinExistence type="predicted"/>
<evidence type="ECO:0000256" key="3">
    <source>
        <dbReference type="ARBA" id="ARBA00022692"/>
    </source>
</evidence>
<keyword evidence="7 8" id="KW-0472">Membrane</keyword>
<keyword evidence="10" id="KW-1185">Reference proteome</keyword>
<name>K8E9V3_9CHLO</name>
<evidence type="ECO:0008006" key="11">
    <source>
        <dbReference type="Google" id="ProtNLM"/>
    </source>
</evidence>
<dbReference type="GO" id="GO:0016020">
    <property type="term" value="C:membrane"/>
    <property type="evidence" value="ECO:0007669"/>
    <property type="project" value="UniProtKB-SubCell"/>
</dbReference>
<accession>K8E9V3</accession>
<dbReference type="OrthoDB" id="889336at2759"/>
<evidence type="ECO:0000313" key="9">
    <source>
        <dbReference type="EMBL" id="CCO14419.1"/>
    </source>
</evidence>
<dbReference type="eggNOG" id="KOG3156">
    <property type="taxonomic scope" value="Eukaryota"/>
</dbReference>
<feature type="transmembrane region" description="Helical" evidence="8">
    <location>
        <begin position="161"/>
        <end position="183"/>
    </location>
</feature>
<keyword evidence="5" id="KW-0175">Coiled coil</keyword>
<dbReference type="InterPro" id="IPR024461">
    <property type="entry name" value="CCDC90-like"/>
</dbReference>
<keyword evidence="3 8" id="KW-0812">Transmembrane</keyword>
<dbReference type="RefSeq" id="XP_007515540.1">
    <property type="nucleotide sequence ID" value="XM_007515478.1"/>
</dbReference>
<reference evidence="9 10" key="1">
    <citation type="submission" date="2011-10" db="EMBL/GenBank/DDBJ databases">
        <authorList>
            <person name="Genoscope - CEA"/>
        </authorList>
    </citation>
    <scope>NUCLEOTIDE SEQUENCE [LARGE SCALE GENOMIC DNA]</scope>
    <source>
        <strain evidence="9 10">RCC 1105</strain>
    </source>
</reference>
<dbReference type="KEGG" id="bpg:Bathy01g06380"/>